<evidence type="ECO:0000313" key="2">
    <source>
        <dbReference type="EMBL" id="JAI31057.1"/>
    </source>
</evidence>
<dbReference type="InterPro" id="IPR012934">
    <property type="entry name" value="Znf_AD"/>
</dbReference>
<dbReference type="Pfam" id="PF07776">
    <property type="entry name" value="zf-AD"/>
    <property type="match status" value="1"/>
</dbReference>
<dbReference type="EMBL" id="GDHF01021257">
    <property type="protein sequence ID" value="JAI31057.1"/>
    <property type="molecule type" value="Transcribed_RNA"/>
</dbReference>
<dbReference type="GO" id="GO:0008270">
    <property type="term" value="F:zinc ion binding"/>
    <property type="evidence" value="ECO:0007669"/>
    <property type="project" value="InterPro"/>
</dbReference>
<dbReference type="OrthoDB" id="7959766at2759"/>
<dbReference type="AlphaFoldDB" id="A0A0K8UWK3"/>
<dbReference type="GO" id="GO:0005634">
    <property type="term" value="C:nucleus"/>
    <property type="evidence" value="ECO:0007669"/>
    <property type="project" value="InterPro"/>
</dbReference>
<organism evidence="2">
    <name type="scientific">Bactrocera latifrons</name>
    <name type="common">Malaysian fruit fly</name>
    <name type="synonym">Chaetodacus latifrons</name>
    <dbReference type="NCBI Taxonomy" id="174628"/>
    <lineage>
        <taxon>Eukaryota</taxon>
        <taxon>Metazoa</taxon>
        <taxon>Ecdysozoa</taxon>
        <taxon>Arthropoda</taxon>
        <taxon>Hexapoda</taxon>
        <taxon>Insecta</taxon>
        <taxon>Pterygota</taxon>
        <taxon>Neoptera</taxon>
        <taxon>Endopterygota</taxon>
        <taxon>Diptera</taxon>
        <taxon>Brachycera</taxon>
        <taxon>Muscomorpha</taxon>
        <taxon>Tephritoidea</taxon>
        <taxon>Tephritidae</taxon>
        <taxon>Bactrocera</taxon>
        <taxon>Bactrocera</taxon>
    </lineage>
</organism>
<name>A0A0K8UWK3_BACLA</name>
<gene>
    <name evidence="2" type="primary">phyl_0</name>
    <name evidence="2" type="ORF">c0_g1_i1</name>
</gene>
<feature type="domain" description="ZAD" evidence="1">
    <location>
        <begin position="12"/>
        <end position="69"/>
    </location>
</feature>
<proteinExistence type="predicted"/>
<sequence length="387" mass="44983">MSEISSEFLKRTCLICGCHTNQTINIYEPRSGPNIVELIHAKFKFQPLSDDKYLCFSCNNWLINWYSLQTLNSNDTESPSGNFRLQMNSMTHKENVENQHPQSQNMSHWQTNTQLCRPIAKVLPNILVKAKARYDQGVPLQEESFIEERKKCATKFQPKCRDRLWYSTKQKMLSRSSRLRRKLIKHKTFVGHRSNLSIKTESNCEVKNVADAYKEILKEKYSYIPKKDLQLASEITNIGNNENIFTKFDEHTIIDNERWLKRPSIDGKVVSMLRRLGTTLSHNVLNNSTNSSRLLVPQIMSQIESKPRWTRQLDDDEIVLYFNSAISEVLPQVIEEDQQKLSEKYHVPEIIAVRKAKRKLTYQVSVDKDVSQCLYPVLPEGLSISLV</sequence>
<protein>
    <submittedName>
        <fullName evidence="2">Protein phyllopod</fullName>
    </submittedName>
</protein>
<accession>A0A0K8UWK3</accession>
<reference evidence="2" key="1">
    <citation type="submission" date="2015-06" db="EMBL/GenBank/DDBJ databases">
        <authorList>
            <person name="Hoefler B.C."/>
            <person name="Straight P.D."/>
        </authorList>
    </citation>
    <scope>NUCLEOTIDE SEQUENCE</scope>
</reference>
<evidence type="ECO:0000259" key="1">
    <source>
        <dbReference type="Pfam" id="PF07776"/>
    </source>
</evidence>